<dbReference type="Proteomes" id="UP001595279">
    <property type="component" value="Unassembled WGS sequence"/>
</dbReference>
<dbReference type="RefSeq" id="WP_390267076.1">
    <property type="nucleotide sequence ID" value="NZ_JBHRSA010000004.1"/>
</dbReference>
<protein>
    <submittedName>
        <fullName evidence="2">Tetratricopeptide repeat protein</fullName>
    </submittedName>
</protein>
<proteinExistence type="predicted"/>
<name>A0ABV7CRG4_9BACI</name>
<reference evidence="3" key="1">
    <citation type="journal article" date="2019" name="Int. J. Syst. Evol. Microbiol.">
        <title>The Global Catalogue of Microorganisms (GCM) 10K type strain sequencing project: providing services to taxonomists for standard genome sequencing and annotation.</title>
        <authorList>
            <consortium name="The Broad Institute Genomics Platform"/>
            <consortium name="The Broad Institute Genome Sequencing Center for Infectious Disease"/>
            <person name="Wu L."/>
            <person name="Ma J."/>
        </authorList>
    </citation>
    <scope>NUCLEOTIDE SEQUENCE [LARGE SCALE GENOMIC DNA]</scope>
    <source>
        <strain evidence="3">KCTC 13128</strain>
    </source>
</reference>
<evidence type="ECO:0000313" key="3">
    <source>
        <dbReference type="Proteomes" id="UP001595279"/>
    </source>
</evidence>
<sequence length="911" mass="105921">MNLENQLINKSYYTTIIEDNDNIHPIKVLSEKYMEEQQNEVSDFSDIRFAQGEVYYRHKDYEAAIFKWENVSNELKPWAQKNIGDAHLQLNLLAIAEEYYKAVETDSSVLKTELLMQLFILYIKRSNYNLASVSIKEAVDLYPGYPDVTATARSFFEEQADWDAAVELAANEAVRTESQSWFKVLETYIDEGHAKNTAPRYFKEVITAAFYVDRSRFDNLAAALWNNYMHTGYYFQWLEEINHILLQLELGDEDYIWKLLPGLYEETYDVLIDGRYLIREVFHLLPSHLTNWMRLTANTDASVSASALLAWSRIFPSNIDASLIDEAEKCLFNHPSYRAADGVMDAYKLFEAVKDWGEAHDTTVDERIKWMVKDLISTDTVHLLLTGKEVQILHELMEQITEGQGLAYSHNGVTRLQDAEEAELHAVTETEARYVDDSGGTSEELPDEEIYFDYKTPAPFLRENHLSMITVPEKDIAMYLPMADGLLFAFAFDSRTTITDAELDMAVKMRGQKPDLPMCILLGNTSTAASNQEQEGRIDIMKEKIHTFFPDAQILTVPMNTESSGLRSGLPTFLPALKQDANMEREQAKKILFYTEKSIQLLKEKRLERERILIQNIKDNKELVRKLEGAHGQLSDIQKNKVQAITESYNSIINHLQEKMVKEIPGLLQSCSKYVREDEDFETMLRELNEEMNKQVAHYFEETAMPLFRSSMNRWMEESEEEFKNSQIFLRKTAGNINKFLGEERLDLHGDMQILEDWQRDVTRITSRSVKLEKNDLVSHPGSSTILFKGAGKLAGSIPQYRERLYNKYKQYIESKDYSEAAASVTEMFMQQFELFEKSLERDIHLFFTEPEQELKRTVSQTHKEIEEDETSLRKMRENPEEYEDPLTFFELRLHQYKWMSVAGNSLYEYH</sequence>
<evidence type="ECO:0000256" key="1">
    <source>
        <dbReference type="SAM" id="MobiDB-lite"/>
    </source>
</evidence>
<organism evidence="2 3">
    <name type="scientific">Virgibacillus xinjiangensis</name>
    <dbReference type="NCBI Taxonomy" id="393090"/>
    <lineage>
        <taxon>Bacteria</taxon>
        <taxon>Bacillati</taxon>
        <taxon>Bacillota</taxon>
        <taxon>Bacilli</taxon>
        <taxon>Bacillales</taxon>
        <taxon>Bacillaceae</taxon>
        <taxon>Virgibacillus</taxon>
    </lineage>
</organism>
<dbReference type="SUPFAM" id="SSF48452">
    <property type="entry name" value="TPR-like"/>
    <property type="match status" value="1"/>
</dbReference>
<dbReference type="InterPro" id="IPR011990">
    <property type="entry name" value="TPR-like_helical_dom_sf"/>
</dbReference>
<dbReference type="Gene3D" id="1.25.40.10">
    <property type="entry name" value="Tetratricopeptide repeat domain"/>
    <property type="match status" value="1"/>
</dbReference>
<dbReference type="EMBL" id="JBHRSA010000004">
    <property type="protein sequence ID" value="MFC3038835.1"/>
    <property type="molecule type" value="Genomic_DNA"/>
</dbReference>
<feature type="region of interest" description="Disordered" evidence="1">
    <location>
        <begin position="859"/>
        <end position="878"/>
    </location>
</feature>
<comment type="caution">
    <text evidence="2">The sequence shown here is derived from an EMBL/GenBank/DDBJ whole genome shotgun (WGS) entry which is preliminary data.</text>
</comment>
<gene>
    <name evidence="2" type="ORF">ACFOGI_01035</name>
</gene>
<keyword evidence="3" id="KW-1185">Reference proteome</keyword>
<accession>A0ABV7CRG4</accession>
<evidence type="ECO:0000313" key="2">
    <source>
        <dbReference type="EMBL" id="MFC3038835.1"/>
    </source>
</evidence>